<evidence type="ECO:0000313" key="2">
    <source>
        <dbReference type="EMBL" id="MDC3983128.1"/>
    </source>
</evidence>
<name>A0A9X3X6A8_9BACT</name>
<dbReference type="Proteomes" id="UP001151081">
    <property type="component" value="Unassembled WGS sequence"/>
</dbReference>
<sequence length="375" mass="39610">MVIAIGAIRNATRADLQLAEKAVLLALALRMDHEGIARTNHGTIAGDLGTSKSVVAEVVAFLRKIGVLLVEGPTARRPVMAFRIALEVLGGPSGEPRRRVRARRALDRPAVQPGPPGGSGNESACAAGQSSLDRPAVQEGGEVEGGALDAWTARQSSGDAVDKGAWTARQSSLDRPAVLPGPPGGSADLPSLSLFLDLDPDLERQKEKIEREATKPGSSKRRARGAAQGEAAPCQVGLVGVASASDEGGKTKRRKPLIPLPDGWAPSPGMRQWALAQAIKAGLAWTEADVEHESATFCSKARAKDQRWADWGAAWENWIRMGIKFAWKQGKTEEARTGGPGPRRAVGAQPLFSTEPIERVDEDESAPVCAGGNYL</sequence>
<protein>
    <recommendedName>
        <fullName evidence="4">Helix-turn-helix domain-containing protein</fullName>
    </recommendedName>
</protein>
<proteinExistence type="predicted"/>
<comment type="caution">
    <text evidence="2">The sequence shown here is derived from an EMBL/GenBank/DDBJ whole genome shotgun (WGS) entry which is preliminary data.</text>
</comment>
<dbReference type="EMBL" id="JAGTJJ010000011">
    <property type="protein sequence ID" value="MDC3983128.1"/>
    <property type="molecule type" value="Genomic_DNA"/>
</dbReference>
<accession>A0A9X3X6A8</accession>
<feature type="region of interest" description="Disordered" evidence="1">
    <location>
        <begin position="242"/>
        <end position="261"/>
    </location>
</feature>
<dbReference type="RefSeq" id="WP_272458758.1">
    <property type="nucleotide sequence ID" value="NZ_JAGTJJ010000011.1"/>
</dbReference>
<evidence type="ECO:0008006" key="4">
    <source>
        <dbReference type="Google" id="ProtNLM"/>
    </source>
</evidence>
<gene>
    <name evidence="2" type="ORF">KEG57_21635</name>
</gene>
<feature type="region of interest" description="Disordered" evidence="1">
    <location>
        <begin position="330"/>
        <end position="375"/>
    </location>
</feature>
<feature type="region of interest" description="Disordered" evidence="1">
    <location>
        <begin position="172"/>
        <end position="192"/>
    </location>
</feature>
<feature type="region of interest" description="Disordered" evidence="1">
    <location>
        <begin position="208"/>
        <end position="230"/>
    </location>
</feature>
<evidence type="ECO:0000256" key="1">
    <source>
        <dbReference type="SAM" id="MobiDB-lite"/>
    </source>
</evidence>
<feature type="region of interest" description="Disordered" evidence="1">
    <location>
        <begin position="93"/>
        <end position="143"/>
    </location>
</feature>
<keyword evidence="3" id="KW-1185">Reference proteome</keyword>
<evidence type="ECO:0000313" key="3">
    <source>
        <dbReference type="Proteomes" id="UP001151081"/>
    </source>
</evidence>
<organism evidence="2 3">
    <name type="scientific">Polyangium jinanense</name>
    <dbReference type="NCBI Taxonomy" id="2829994"/>
    <lineage>
        <taxon>Bacteria</taxon>
        <taxon>Pseudomonadati</taxon>
        <taxon>Myxococcota</taxon>
        <taxon>Polyangia</taxon>
        <taxon>Polyangiales</taxon>
        <taxon>Polyangiaceae</taxon>
        <taxon>Polyangium</taxon>
    </lineage>
</organism>
<reference evidence="2 3" key="1">
    <citation type="submission" date="2021-04" db="EMBL/GenBank/DDBJ databases">
        <title>Genome analysis of Polyangium sp.</title>
        <authorList>
            <person name="Li Y."/>
            <person name="Wang J."/>
        </authorList>
    </citation>
    <scope>NUCLEOTIDE SEQUENCE [LARGE SCALE GENOMIC DNA]</scope>
    <source>
        <strain evidence="2 3">SDU14</strain>
    </source>
</reference>
<dbReference type="AlphaFoldDB" id="A0A9X3X6A8"/>